<proteinExistence type="predicted"/>
<dbReference type="Proteomes" id="UP000664144">
    <property type="component" value="Unassembled WGS sequence"/>
</dbReference>
<dbReference type="AlphaFoldDB" id="A0A939EXQ2"/>
<dbReference type="RefSeq" id="WP_206984454.1">
    <property type="nucleotide sequence ID" value="NZ_JAFLQZ010000006.1"/>
</dbReference>
<accession>A0A939EXQ2</accession>
<reference evidence="1" key="1">
    <citation type="submission" date="2021-03" db="EMBL/GenBank/DDBJ databases">
        <authorList>
            <person name="Kim M.K."/>
        </authorList>
    </citation>
    <scope>NUCLEOTIDE SEQUENCE</scope>
    <source>
        <strain evidence="1">BT186</strain>
    </source>
</reference>
<evidence type="ECO:0000313" key="1">
    <source>
        <dbReference type="EMBL" id="MBO0358520.1"/>
    </source>
</evidence>
<organism evidence="1 2">
    <name type="scientific">Hymenobacter telluris</name>
    <dbReference type="NCBI Taxonomy" id="2816474"/>
    <lineage>
        <taxon>Bacteria</taxon>
        <taxon>Pseudomonadati</taxon>
        <taxon>Bacteroidota</taxon>
        <taxon>Cytophagia</taxon>
        <taxon>Cytophagales</taxon>
        <taxon>Hymenobacteraceae</taxon>
        <taxon>Hymenobacter</taxon>
    </lineage>
</organism>
<gene>
    <name evidence="1" type="ORF">J0X19_11235</name>
</gene>
<protein>
    <submittedName>
        <fullName evidence="1">Uncharacterized protein</fullName>
    </submittedName>
</protein>
<dbReference type="InterPro" id="IPR013783">
    <property type="entry name" value="Ig-like_fold"/>
</dbReference>
<dbReference type="EMBL" id="JAFLQZ010000006">
    <property type="protein sequence ID" value="MBO0358520.1"/>
    <property type="molecule type" value="Genomic_DNA"/>
</dbReference>
<comment type="caution">
    <text evidence="1">The sequence shown here is derived from an EMBL/GenBank/DDBJ whole genome shotgun (WGS) entry which is preliminary data.</text>
</comment>
<evidence type="ECO:0000313" key="2">
    <source>
        <dbReference type="Proteomes" id="UP000664144"/>
    </source>
</evidence>
<sequence>MATNFHLAPPPKTVDGLLAVPIDIQTLTGTLLFDGSTSSGSADATITFLTGAQSGCPIFDLRQTITAAWLDGAAIPVASLAHHDFGGGPQAQLRVVNTVLPANTTHTLRVTYSLGLPQASTAGSYPPQLTWAAGPRLTFSFGFTDLGAGRYLEAWLPANLIYDQFACTLTVRVLNTGVAHSIITNGNTSVLGSNHWQVAFPARFTALSHLLEVRATNTVATQSASVVLPVSGTTVALEAWKLQTGSADFPAQLNLLKTYLAANETNVGPYLHGNRFVAFFHVGGMEYDGGTTTGTGALSHEVFHSWWARGVKPASQPDAWWDEAWTTYFNDNGGTQSVPFDFTKPPIELRSSNPYARITAGNAYGDGNKFWQGVSALLGNAALRGYMKDFYQLRQGQLVRTTDLEEYLLCRSGNARLVDAFHRFVYGFPDPTAVPDLWLKDDALDTAGHNDWNGRFWDSPDLWVRNQDDGGTTHQAPEYGQDNWFYARVRNRGSVTARHFVVSFQVKQFAGTQFTYPADFLPCVAAASGFELAPGSSIIVKARWPRHLVPTAGTHACLTAAVLCRGDQPGSGKHVWQHNNLAQKNLTVVDLKLNGFLVLPFVAANFITQQLQLREFNLEVFRPATLPDLRVSLLHEQPHLFKGFERLQPFLLPGRLTDAAASAHLDCGGHAPLSPQQHRMLTDEHLLATAPSLTDQTQELLFKAGGQASMRFALAGGNQLLTQLRIELPPTARVGQQLRLDVVQRDTKTQQITGGIAVLVRVVP</sequence>
<dbReference type="SUPFAM" id="SSF55486">
    <property type="entry name" value="Metalloproteases ('zincins'), catalytic domain"/>
    <property type="match status" value="1"/>
</dbReference>
<dbReference type="InterPro" id="IPR027268">
    <property type="entry name" value="Peptidase_M4/M1_CTD_sf"/>
</dbReference>
<keyword evidence="2" id="KW-1185">Reference proteome</keyword>
<dbReference type="Gene3D" id="1.10.390.10">
    <property type="entry name" value="Neutral Protease Domain 2"/>
    <property type="match status" value="1"/>
</dbReference>
<dbReference type="Gene3D" id="2.60.40.10">
    <property type="entry name" value="Immunoglobulins"/>
    <property type="match status" value="1"/>
</dbReference>
<name>A0A939EXQ2_9BACT</name>